<reference evidence="1" key="1">
    <citation type="journal article" date="2019" name="MBio">
        <title>Virus Genomes from Deep Sea Sediments Expand the Ocean Megavirome and Support Independent Origins of Viral Gigantism.</title>
        <authorList>
            <person name="Backstrom D."/>
            <person name="Yutin N."/>
            <person name="Jorgensen S.L."/>
            <person name="Dharamshi J."/>
            <person name="Homa F."/>
            <person name="Zaremba-Niedwiedzka K."/>
            <person name="Spang A."/>
            <person name="Wolf Y.I."/>
            <person name="Koonin E.V."/>
            <person name="Ettema T.J."/>
        </authorList>
    </citation>
    <scope>NUCLEOTIDE SEQUENCE</scope>
</reference>
<organism evidence="1">
    <name type="scientific">Marseillevirus LCMAC101</name>
    <dbReference type="NCBI Taxonomy" id="2506602"/>
    <lineage>
        <taxon>Viruses</taxon>
        <taxon>Varidnaviria</taxon>
        <taxon>Bamfordvirae</taxon>
        <taxon>Nucleocytoviricota</taxon>
        <taxon>Megaviricetes</taxon>
        <taxon>Pimascovirales</taxon>
        <taxon>Pimascovirales incertae sedis</taxon>
        <taxon>Marseilleviridae</taxon>
    </lineage>
</organism>
<evidence type="ECO:0000313" key="1">
    <source>
        <dbReference type="EMBL" id="QBK85978.1"/>
    </source>
</evidence>
<gene>
    <name evidence="1" type="ORF">LCMAC101_05730</name>
</gene>
<proteinExistence type="predicted"/>
<accession>A0A481YS22</accession>
<dbReference type="EMBL" id="MK500328">
    <property type="protein sequence ID" value="QBK85978.1"/>
    <property type="molecule type" value="Genomic_DNA"/>
</dbReference>
<name>A0A481YS22_9VIRU</name>
<protein>
    <submittedName>
        <fullName evidence="1">Uncharacterized protein</fullName>
    </submittedName>
</protein>
<sequence length="114" mass="12982">MPASTIISEATNVTEEPVILKIEYTCQASEQPQPCGYGSCPAATLPYYNLWTADYSKVRIFYEEHKNLPFCRISAAKNMEHVKPGCTTSWTDYDLLYHRRDGWLDVPVLSPTFV</sequence>